<proteinExistence type="predicted"/>
<gene>
    <name evidence="2" type="ORF">AAFF_G00240740</name>
</gene>
<name>A0AAD7SVM2_9TELE</name>
<evidence type="ECO:0000313" key="2">
    <source>
        <dbReference type="EMBL" id="KAJ8409053.1"/>
    </source>
</evidence>
<accession>A0AAD7SVM2</accession>
<comment type="caution">
    <text evidence="2">The sequence shown here is derived from an EMBL/GenBank/DDBJ whole genome shotgun (WGS) entry which is preliminary data.</text>
</comment>
<protein>
    <submittedName>
        <fullName evidence="2">Uncharacterized protein</fullName>
    </submittedName>
</protein>
<feature type="compositionally biased region" description="Basic and acidic residues" evidence="1">
    <location>
        <begin position="214"/>
        <end position="223"/>
    </location>
</feature>
<dbReference type="AlphaFoldDB" id="A0AAD7SVM2"/>
<dbReference type="EMBL" id="JAINUG010000032">
    <property type="protein sequence ID" value="KAJ8409053.1"/>
    <property type="molecule type" value="Genomic_DNA"/>
</dbReference>
<evidence type="ECO:0000256" key="1">
    <source>
        <dbReference type="SAM" id="MobiDB-lite"/>
    </source>
</evidence>
<sequence length="243" mass="27071">MQDIVGYDGSLGIATESVQNPAGKRPEAQCRQTTTTALGSSCALKETLGEREGLEGGSMAKVRAERKTRRRFWTPSLVACIQRRRRRPHVERGADNAFLDVMTGHAAELPAGDLINTNEDRKANTNSRSSVGMWSAFKRHLTTSGNPQKMKGARLDHAAHRGSKDRPCPKASFRKKMGCFFKRDRKKPSNSGHGGMGVLGHLWMKRPWGSLTDHHSLERDRPASRRLTTQKPLQRSEGHVLRP</sequence>
<feature type="compositionally biased region" description="Basic and acidic residues" evidence="1">
    <location>
        <begin position="153"/>
        <end position="168"/>
    </location>
</feature>
<feature type="region of interest" description="Disordered" evidence="1">
    <location>
        <begin position="214"/>
        <end position="243"/>
    </location>
</feature>
<evidence type="ECO:0000313" key="3">
    <source>
        <dbReference type="Proteomes" id="UP001221898"/>
    </source>
</evidence>
<organism evidence="2 3">
    <name type="scientific">Aldrovandia affinis</name>
    <dbReference type="NCBI Taxonomy" id="143900"/>
    <lineage>
        <taxon>Eukaryota</taxon>
        <taxon>Metazoa</taxon>
        <taxon>Chordata</taxon>
        <taxon>Craniata</taxon>
        <taxon>Vertebrata</taxon>
        <taxon>Euteleostomi</taxon>
        <taxon>Actinopterygii</taxon>
        <taxon>Neopterygii</taxon>
        <taxon>Teleostei</taxon>
        <taxon>Notacanthiformes</taxon>
        <taxon>Halosauridae</taxon>
        <taxon>Aldrovandia</taxon>
    </lineage>
</organism>
<keyword evidence="3" id="KW-1185">Reference proteome</keyword>
<dbReference type="Proteomes" id="UP001221898">
    <property type="component" value="Unassembled WGS sequence"/>
</dbReference>
<feature type="compositionally biased region" description="Basic and acidic residues" evidence="1">
    <location>
        <begin position="234"/>
        <end position="243"/>
    </location>
</feature>
<feature type="region of interest" description="Disordered" evidence="1">
    <location>
        <begin position="142"/>
        <end position="171"/>
    </location>
</feature>
<reference evidence="2" key="1">
    <citation type="journal article" date="2023" name="Science">
        <title>Genome structures resolve the early diversification of teleost fishes.</title>
        <authorList>
            <person name="Parey E."/>
            <person name="Louis A."/>
            <person name="Montfort J."/>
            <person name="Bouchez O."/>
            <person name="Roques C."/>
            <person name="Iampietro C."/>
            <person name="Lluch J."/>
            <person name="Castinel A."/>
            <person name="Donnadieu C."/>
            <person name="Desvignes T."/>
            <person name="Floi Bucao C."/>
            <person name="Jouanno E."/>
            <person name="Wen M."/>
            <person name="Mejri S."/>
            <person name="Dirks R."/>
            <person name="Jansen H."/>
            <person name="Henkel C."/>
            <person name="Chen W.J."/>
            <person name="Zahm M."/>
            <person name="Cabau C."/>
            <person name="Klopp C."/>
            <person name="Thompson A.W."/>
            <person name="Robinson-Rechavi M."/>
            <person name="Braasch I."/>
            <person name="Lecointre G."/>
            <person name="Bobe J."/>
            <person name="Postlethwait J.H."/>
            <person name="Berthelot C."/>
            <person name="Roest Crollius H."/>
            <person name="Guiguen Y."/>
        </authorList>
    </citation>
    <scope>NUCLEOTIDE SEQUENCE</scope>
    <source>
        <strain evidence="2">NC1722</strain>
    </source>
</reference>